<accession>A0AAV4FV09</accession>
<dbReference type="PANTHER" id="PTHR46060">
    <property type="entry name" value="MARINER MOS1 TRANSPOSASE-LIKE PROTEIN"/>
    <property type="match status" value="1"/>
</dbReference>
<protein>
    <submittedName>
        <fullName evidence="1">Histone-lysine N-methyltransferase SETMAR</fullName>
    </submittedName>
</protein>
<dbReference type="InterPro" id="IPR052709">
    <property type="entry name" value="Transposase-MT_Hybrid"/>
</dbReference>
<reference evidence="1 2" key="1">
    <citation type="journal article" date="2021" name="Elife">
        <title>Chloroplast acquisition without the gene transfer in kleptoplastic sea slugs, Plakobranchus ocellatus.</title>
        <authorList>
            <person name="Maeda T."/>
            <person name="Takahashi S."/>
            <person name="Yoshida T."/>
            <person name="Shimamura S."/>
            <person name="Takaki Y."/>
            <person name="Nagai Y."/>
            <person name="Toyoda A."/>
            <person name="Suzuki Y."/>
            <person name="Arimoto A."/>
            <person name="Ishii H."/>
            <person name="Satoh N."/>
            <person name="Nishiyama T."/>
            <person name="Hasebe M."/>
            <person name="Maruyama T."/>
            <person name="Minagawa J."/>
            <person name="Obokata J."/>
            <person name="Shigenobu S."/>
        </authorList>
    </citation>
    <scope>NUCLEOTIDE SEQUENCE [LARGE SCALE GENOMIC DNA]</scope>
</reference>
<keyword evidence="2" id="KW-1185">Reference proteome</keyword>
<dbReference type="Proteomes" id="UP000762676">
    <property type="component" value="Unassembled WGS sequence"/>
</dbReference>
<sequence>MKAQKKDMCIQLLERLNAEAEAFMPRILTGDKSWAHHYKLECKAQPMKYRHEISLSPRKFKVVASARKVLLTAFWDMEGVVHMSVWIKVKL</sequence>
<dbReference type="EMBL" id="BMAT01004623">
    <property type="protein sequence ID" value="GFR77143.1"/>
    <property type="molecule type" value="Genomic_DNA"/>
</dbReference>
<gene>
    <name evidence="1" type="ORF">ElyMa_002230600</name>
</gene>
<evidence type="ECO:0000313" key="1">
    <source>
        <dbReference type="EMBL" id="GFR77143.1"/>
    </source>
</evidence>
<dbReference type="PANTHER" id="PTHR46060:SF1">
    <property type="entry name" value="MARINER MOS1 TRANSPOSASE-LIKE PROTEIN"/>
    <property type="match status" value="1"/>
</dbReference>
<comment type="caution">
    <text evidence="1">The sequence shown here is derived from an EMBL/GenBank/DDBJ whole genome shotgun (WGS) entry which is preliminary data.</text>
</comment>
<dbReference type="InterPro" id="IPR036397">
    <property type="entry name" value="RNaseH_sf"/>
</dbReference>
<evidence type="ECO:0000313" key="2">
    <source>
        <dbReference type="Proteomes" id="UP000762676"/>
    </source>
</evidence>
<dbReference type="AlphaFoldDB" id="A0AAV4FV09"/>
<name>A0AAV4FV09_9GAST</name>
<organism evidence="1 2">
    <name type="scientific">Elysia marginata</name>
    <dbReference type="NCBI Taxonomy" id="1093978"/>
    <lineage>
        <taxon>Eukaryota</taxon>
        <taxon>Metazoa</taxon>
        <taxon>Spiralia</taxon>
        <taxon>Lophotrochozoa</taxon>
        <taxon>Mollusca</taxon>
        <taxon>Gastropoda</taxon>
        <taxon>Heterobranchia</taxon>
        <taxon>Euthyneura</taxon>
        <taxon>Panpulmonata</taxon>
        <taxon>Sacoglossa</taxon>
        <taxon>Placobranchoidea</taxon>
        <taxon>Plakobranchidae</taxon>
        <taxon>Elysia</taxon>
    </lineage>
</organism>
<dbReference type="GO" id="GO:0003676">
    <property type="term" value="F:nucleic acid binding"/>
    <property type="evidence" value="ECO:0007669"/>
    <property type="project" value="InterPro"/>
</dbReference>
<dbReference type="Gene3D" id="3.30.420.10">
    <property type="entry name" value="Ribonuclease H-like superfamily/Ribonuclease H"/>
    <property type="match status" value="1"/>
</dbReference>
<proteinExistence type="predicted"/>